<proteinExistence type="predicted"/>
<evidence type="ECO:0000313" key="2">
    <source>
        <dbReference type="Proteomes" id="UP000193061"/>
    </source>
</evidence>
<accession>A0A1X6YCD0</accession>
<keyword evidence="2" id="KW-1185">Reference proteome</keyword>
<protein>
    <submittedName>
        <fullName evidence="1">Uncharacterized protein</fullName>
    </submittedName>
</protein>
<organism evidence="1 2">
    <name type="scientific">Roseovarius albus</name>
    <dbReference type="NCBI Taxonomy" id="1247867"/>
    <lineage>
        <taxon>Bacteria</taxon>
        <taxon>Pseudomonadati</taxon>
        <taxon>Pseudomonadota</taxon>
        <taxon>Alphaproteobacteria</taxon>
        <taxon>Rhodobacterales</taxon>
        <taxon>Roseobacteraceae</taxon>
        <taxon>Roseovarius</taxon>
    </lineage>
</organism>
<dbReference type="Proteomes" id="UP000193061">
    <property type="component" value="Unassembled WGS sequence"/>
</dbReference>
<dbReference type="OrthoDB" id="9833598at2"/>
<evidence type="ECO:0000313" key="1">
    <source>
        <dbReference type="EMBL" id="SLN16894.1"/>
    </source>
</evidence>
<dbReference type="AlphaFoldDB" id="A0A1X6YCD0"/>
<sequence length="133" mass="15189">MVNINPDFISPERKALMASAALPRADRLKVMELIVDEAYLHVIQEQNAGQVVKYLEHKVEDDALWDMYEDVTLDAVLHDLAKEALIKRALSRKLLSGWGAPHFCAVSACSRYCAVDGDADNHGRHRCRYHWDW</sequence>
<gene>
    <name evidence="1" type="ORF">ROA7450_00489</name>
</gene>
<dbReference type="EMBL" id="FWFX01000001">
    <property type="protein sequence ID" value="SLN16894.1"/>
    <property type="molecule type" value="Genomic_DNA"/>
</dbReference>
<name>A0A1X6YCD0_9RHOB</name>
<reference evidence="1 2" key="1">
    <citation type="submission" date="2017-03" db="EMBL/GenBank/DDBJ databases">
        <authorList>
            <person name="Afonso C.L."/>
            <person name="Miller P.J."/>
            <person name="Scott M.A."/>
            <person name="Spackman E."/>
            <person name="Goraichik I."/>
            <person name="Dimitrov K.M."/>
            <person name="Suarez D.L."/>
            <person name="Swayne D.E."/>
        </authorList>
    </citation>
    <scope>NUCLEOTIDE SEQUENCE [LARGE SCALE GENOMIC DNA]</scope>
    <source>
        <strain evidence="1 2">CECT 7450</strain>
    </source>
</reference>
<dbReference type="RefSeq" id="WP_085804053.1">
    <property type="nucleotide sequence ID" value="NZ_FWFX01000001.1"/>
</dbReference>